<feature type="transmembrane region" description="Helical" evidence="1">
    <location>
        <begin position="74"/>
        <end position="94"/>
    </location>
</feature>
<protein>
    <submittedName>
        <fullName evidence="3">Histidine kinase</fullName>
    </submittedName>
</protein>
<name>A0A1M5W319_9FLAO</name>
<reference evidence="4" key="1">
    <citation type="submission" date="2016-11" db="EMBL/GenBank/DDBJ databases">
        <authorList>
            <person name="Varghese N."/>
            <person name="Submissions S."/>
        </authorList>
    </citation>
    <scope>NUCLEOTIDE SEQUENCE [LARGE SCALE GENOMIC DNA]</scope>
    <source>
        <strain evidence="4">DSM 19055</strain>
    </source>
</reference>
<dbReference type="Pfam" id="PF06580">
    <property type="entry name" value="His_kinase"/>
    <property type="match status" value="1"/>
</dbReference>
<keyword evidence="4" id="KW-1185">Reference proteome</keyword>
<feature type="transmembrane region" description="Helical" evidence="1">
    <location>
        <begin position="15"/>
        <end position="37"/>
    </location>
</feature>
<gene>
    <name evidence="3" type="ORF">SAMN05421866_3869</name>
</gene>
<dbReference type="Proteomes" id="UP000184047">
    <property type="component" value="Unassembled WGS sequence"/>
</dbReference>
<dbReference type="GO" id="GO:0000155">
    <property type="term" value="F:phosphorelay sensor kinase activity"/>
    <property type="evidence" value="ECO:0007669"/>
    <property type="project" value="InterPro"/>
</dbReference>
<evidence type="ECO:0000313" key="3">
    <source>
        <dbReference type="EMBL" id="SHH81861.1"/>
    </source>
</evidence>
<dbReference type="STRING" id="421058.SAMN05421866_3869"/>
<sequence length="346" mass="41031">MIGALHLSMKQKQIFLLHFFYWLLIIFNGVVAGLVYNTRNLDILSVTIFFANFLGFYVNYFFIAPKFFDPKRFYMMIIGFFIGVFVFVVFRYSIEEILLPALTGRRNYKEGTTFLYYFYDNIYYSSLTVFVSTNLWFFKYYSKIEAERTRLIEERKHAQLQALKTQINPHFIFNSLNNIYSLVYQNSDQSLPAIEKLSELLRYSTKDLEKDVISLDKEISYIESLIGLEKLRIKNPEMLVFEKKISNPKLEISPMLLVPFVENAFKHGDFRNKGFVLEISDESRVLHFYLHNFKNQGMKDTASGIGIENVRKRLEILYPKKHELNIKDLESEFIVDLRIIFPYEND</sequence>
<proteinExistence type="predicted"/>
<dbReference type="eggNOG" id="COG2972">
    <property type="taxonomic scope" value="Bacteria"/>
</dbReference>
<dbReference type="GO" id="GO:0016020">
    <property type="term" value="C:membrane"/>
    <property type="evidence" value="ECO:0007669"/>
    <property type="project" value="InterPro"/>
</dbReference>
<evidence type="ECO:0000256" key="1">
    <source>
        <dbReference type="SAM" id="Phobius"/>
    </source>
</evidence>
<organism evidence="3 4">
    <name type="scientific">Chryseobacterium oranimense</name>
    <dbReference type="NCBI Taxonomy" id="421058"/>
    <lineage>
        <taxon>Bacteria</taxon>
        <taxon>Pseudomonadati</taxon>
        <taxon>Bacteroidota</taxon>
        <taxon>Flavobacteriia</taxon>
        <taxon>Flavobacteriales</taxon>
        <taxon>Weeksellaceae</taxon>
        <taxon>Chryseobacterium group</taxon>
        <taxon>Chryseobacterium</taxon>
    </lineage>
</organism>
<feature type="domain" description="Signal transduction histidine kinase internal region" evidence="2">
    <location>
        <begin position="158"/>
        <end position="235"/>
    </location>
</feature>
<keyword evidence="1" id="KW-0812">Transmembrane</keyword>
<dbReference type="EMBL" id="FQWT01000007">
    <property type="protein sequence ID" value="SHH81861.1"/>
    <property type="molecule type" value="Genomic_DNA"/>
</dbReference>
<dbReference type="InterPro" id="IPR010559">
    <property type="entry name" value="Sig_transdc_His_kin_internal"/>
</dbReference>
<keyword evidence="3" id="KW-0808">Transferase</keyword>
<keyword evidence="1" id="KW-0472">Membrane</keyword>
<dbReference type="PANTHER" id="PTHR34220:SF7">
    <property type="entry name" value="SENSOR HISTIDINE KINASE YPDA"/>
    <property type="match status" value="1"/>
</dbReference>
<evidence type="ECO:0000313" key="4">
    <source>
        <dbReference type="Proteomes" id="UP000184047"/>
    </source>
</evidence>
<keyword evidence="3" id="KW-0418">Kinase</keyword>
<accession>A0A1M5W319</accession>
<dbReference type="AlphaFoldDB" id="A0A1M5W319"/>
<evidence type="ECO:0000259" key="2">
    <source>
        <dbReference type="Pfam" id="PF06580"/>
    </source>
</evidence>
<keyword evidence="1" id="KW-1133">Transmembrane helix</keyword>
<feature type="transmembrane region" description="Helical" evidence="1">
    <location>
        <begin position="43"/>
        <end position="62"/>
    </location>
</feature>
<dbReference type="PANTHER" id="PTHR34220">
    <property type="entry name" value="SENSOR HISTIDINE KINASE YPDA"/>
    <property type="match status" value="1"/>
</dbReference>
<dbReference type="InterPro" id="IPR050640">
    <property type="entry name" value="Bact_2-comp_sensor_kinase"/>
</dbReference>
<feature type="transmembrane region" description="Helical" evidence="1">
    <location>
        <begin position="114"/>
        <end position="138"/>
    </location>
</feature>